<evidence type="ECO:0000256" key="1">
    <source>
        <dbReference type="SAM" id="Coils"/>
    </source>
</evidence>
<gene>
    <name evidence="2" type="ORF">CVLEPA_LOCUS20800</name>
</gene>
<sequence>MADYVKQMKSLQLENISEIIADLKEKRENVIAQVSDLRKKREALAEEAEQANVSLCQVNDVNAKLRGKSGTKTYLLTKKKVDDAIASLEEQEKFNALCATKIQEYNQKCDKERNDLALWVSEWGCKVSELSKEYVHYAKLYRPDNLANEIIATKQEEGILSQKVEGTKKSIAELTAESKILEASLAEKDTCTGFLRSREATDIIDLMKKSIATSEDEHKKLVNEGEMLLEKKKALEEWIANQK</sequence>
<reference evidence="2 3" key="1">
    <citation type="submission" date="2024-02" db="EMBL/GenBank/DDBJ databases">
        <authorList>
            <person name="Daric V."/>
            <person name="Darras S."/>
        </authorList>
    </citation>
    <scope>NUCLEOTIDE SEQUENCE [LARGE SCALE GENOMIC DNA]</scope>
</reference>
<proteinExistence type="predicted"/>
<comment type="caution">
    <text evidence="2">The sequence shown here is derived from an EMBL/GenBank/DDBJ whole genome shotgun (WGS) entry which is preliminary data.</text>
</comment>
<keyword evidence="1" id="KW-0175">Coiled coil</keyword>
<evidence type="ECO:0000313" key="3">
    <source>
        <dbReference type="Proteomes" id="UP001642483"/>
    </source>
</evidence>
<dbReference type="Proteomes" id="UP001642483">
    <property type="component" value="Unassembled WGS sequence"/>
</dbReference>
<dbReference type="EMBL" id="CAWYQH010000108">
    <property type="protein sequence ID" value="CAK8688834.1"/>
    <property type="molecule type" value="Genomic_DNA"/>
</dbReference>
<name>A0ABP0GDC4_CLALP</name>
<feature type="coiled-coil region" evidence="1">
    <location>
        <begin position="13"/>
        <end position="54"/>
    </location>
</feature>
<accession>A0ABP0GDC4</accession>
<protein>
    <submittedName>
        <fullName evidence="2">Uncharacterized protein</fullName>
    </submittedName>
</protein>
<evidence type="ECO:0000313" key="2">
    <source>
        <dbReference type="EMBL" id="CAK8688834.1"/>
    </source>
</evidence>
<organism evidence="2 3">
    <name type="scientific">Clavelina lepadiformis</name>
    <name type="common">Light-bulb sea squirt</name>
    <name type="synonym">Ascidia lepadiformis</name>
    <dbReference type="NCBI Taxonomy" id="159417"/>
    <lineage>
        <taxon>Eukaryota</taxon>
        <taxon>Metazoa</taxon>
        <taxon>Chordata</taxon>
        <taxon>Tunicata</taxon>
        <taxon>Ascidiacea</taxon>
        <taxon>Aplousobranchia</taxon>
        <taxon>Clavelinidae</taxon>
        <taxon>Clavelina</taxon>
    </lineage>
</organism>
<keyword evidence="3" id="KW-1185">Reference proteome</keyword>